<name>A0ABW5YZU7_9SPHI</name>
<evidence type="ECO:0000313" key="2">
    <source>
        <dbReference type="Proteomes" id="UP001597509"/>
    </source>
</evidence>
<keyword evidence="2" id="KW-1185">Reference proteome</keyword>
<proteinExistence type="predicted"/>
<dbReference type="RefSeq" id="WP_380922230.1">
    <property type="nucleotide sequence ID" value="NZ_JBHUPE010000006.1"/>
</dbReference>
<accession>A0ABW5YZU7</accession>
<dbReference type="EMBL" id="JBHUPE010000006">
    <property type="protein sequence ID" value="MFD2905541.1"/>
    <property type="molecule type" value="Genomic_DNA"/>
</dbReference>
<protein>
    <recommendedName>
        <fullName evidence="3">DUF2490 domain-containing protein</fullName>
    </recommendedName>
</protein>
<comment type="caution">
    <text evidence="1">The sequence shown here is derived from an EMBL/GenBank/DDBJ whole genome shotgun (WGS) entry which is preliminary data.</text>
</comment>
<evidence type="ECO:0008006" key="3">
    <source>
        <dbReference type="Google" id="ProtNLM"/>
    </source>
</evidence>
<evidence type="ECO:0000313" key="1">
    <source>
        <dbReference type="EMBL" id="MFD2905541.1"/>
    </source>
</evidence>
<gene>
    <name evidence="1" type="ORF">ACFS6I_16535</name>
</gene>
<organism evidence="1 2">
    <name type="scientific">Sphingobacterium anhuiense</name>
    <dbReference type="NCBI Taxonomy" id="493780"/>
    <lineage>
        <taxon>Bacteria</taxon>
        <taxon>Pseudomonadati</taxon>
        <taxon>Bacteroidota</taxon>
        <taxon>Sphingobacteriia</taxon>
        <taxon>Sphingobacteriales</taxon>
        <taxon>Sphingobacteriaceae</taxon>
        <taxon>Sphingobacterium</taxon>
    </lineage>
</organism>
<dbReference type="Proteomes" id="UP001597509">
    <property type="component" value="Unassembled WGS sequence"/>
</dbReference>
<sequence length="206" mass="24142">MNAQILSFIFFFITLQFVSAQEISFAPEFVGGYRSMAYTHLVHVTFNKKFTISNLSLLDTEYGSDKNNIFFIRNTFTYKLHKNIAINMGVGVKNPGKFSTLSLKYQLTRKTFRASYTIGGTYQKKWTLEQSLQLVYFPRIKQNIEGYISFQMVANIDRNEYQRGFQWLRLGRKQHKIIYGLALNLDQWNNNQKTLKNAGIFFTRAF</sequence>
<reference evidence="2" key="1">
    <citation type="journal article" date="2019" name="Int. J. Syst. Evol. Microbiol.">
        <title>The Global Catalogue of Microorganisms (GCM) 10K type strain sequencing project: providing services to taxonomists for standard genome sequencing and annotation.</title>
        <authorList>
            <consortium name="The Broad Institute Genomics Platform"/>
            <consortium name="The Broad Institute Genome Sequencing Center for Infectious Disease"/>
            <person name="Wu L."/>
            <person name="Ma J."/>
        </authorList>
    </citation>
    <scope>NUCLEOTIDE SEQUENCE [LARGE SCALE GENOMIC DNA]</scope>
    <source>
        <strain evidence="2">KCTC 22209</strain>
    </source>
</reference>